<name>A0A1I0PYZ7_9RHOB</name>
<dbReference type="Gene3D" id="3.40.50.300">
    <property type="entry name" value="P-loop containing nucleotide triphosphate hydrolases"/>
    <property type="match status" value="1"/>
</dbReference>
<dbReference type="RefSeq" id="WP_089992343.1">
    <property type="nucleotide sequence ID" value="NZ_FOIZ01000001.1"/>
</dbReference>
<reference evidence="2 3" key="1">
    <citation type="submission" date="2016-10" db="EMBL/GenBank/DDBJ databases">
        <authorList>
            <person name="de Groot N.N."/>
        </authorList>
    </citation>
    <scope>NUCLEOTIDE SEQUENCE [LARGE SCALE GENOMIC DNA]</scope>
    <source>
        <strain evidence="2 3">DSM 17925</strain>
    </source>
</reference>
<organism evidence="2 3">
    <name type="scientific">Cognatiyoonia koreensis</name>
    <dbReference type="NCBI Taxonomy" id="364200"/>
    <lineage>
        <taxon>Bacteria</taxon>
        <taxon>Pseudomonadati</taxon>
        <taxon>Pseudomonadota</taxon>
        <taxon>Alphaproteobacteria</taxon>
        <taxon>Rhodobacterales</taxon>
        <taxon>Paracoccaceae</taxon>
        <taxon>Cognatiyoonia</taxon>
    </lineage>
</organism>
<dbReference type="Pfam" id="PF00313">
    <property type="entry name" value="CSD"/>
    <property type="match status" value="1"/>
</dbReference>
<dbReference type="Gene3D" id="2.40.50.140">
    <property type="entry name" value="Nucleic acid-binding proteins"/>
    <property type="match status" value="2"/>
</dbReference>
<dbReference type="SMART" id="SM00357">
    <property type="entry name" value="CSP"/>
    <property type="match status" value="2"/>
</dbReference>
<protein>
    <submittedName>
        <fullName evidence="2">Cold shock protein, CspA family</fullName>
    </submittedName>
</protein>
<dbReference type="EMBL" id="FOIZ01000001">
    <property type="protein sequence ID" value="SEW19894.1"/>
    <property type="molecule type" value="Genomic_DNA"/>
</dbReference>
<gene>
    <name evidence="2" type="ORF">SAMN04488515_1548</name>
</gene>
<dbReference type="CDD" id="cd04458">
    <property type="entry name" value="CSP_CDS"/>
    <property type="match status" value="1"/>
</dbReference>
<feature type="domain" description="CSD" evidence="1">
    <location>
        <begin position="808"/>
        <end position="873"/>
    </location>
</feature>
<evidence type="ECO:0000313" key="3">
    <source>
        <dbReference type="Proteomes" id="UP000199167"/>
    </source>
</evidence>
<dbReference type="PANTHER" id="PTHR11544">
    <property type="entry name" value="COLD SHOCK DOMAIN CONTAINING PROTEINS"/>
    <property type="match status" value="1"/>
</dbReference>
<dbReference type="Proteomes" id="UP000199167">
    <property type="component" value="Unassembled WGS sequence"/>
</dbReference>
<keyword evidence="3" id="KW-1185">Reference proteome</keyword>
<dbReference type="InterPro" id="IPR012340">
    <property type="entry name" value="NA-bd_OB-fold"/>
</dbReference>
<dbReference type="SUPFAM" id="SSF52540">
    <property type="entry name" value="P-loop containing nucleoside triphosphate hydrolases"/>
    <property type="match status" value="1"/>
</dbReference>
<evidence type="ECO:0000313" key="2">
    <source>
        <dbReference type="EMBL" id="SEW19894.1"/>
    </source>
</evidence>
<dbReference type="STRING" id="364200.SAMN04488515_1548"/>
<dbReference type="AlphaFoldDB" id="A0A1I0PYZ7"/>
<dbReference type="GO" id="GO:0003676">
    <property type="term" value="F:nucleic acid binding"/>
    <property type="evidence" value="ECO:0007669"/>
    <property type="project" value="InterPro"/>
</dbReference>
<sequence>MDLDTAAELFAEIASEFSADANGAITEEDVRFRLINRILTEVLGWEFKEIQTEKPNESGFSDYLIQSNGRTRAIVEAKRTAAKLTTSKSRKLSFLKVGGSGLDDAREGIKQASSYCFEEGVDFAVLTNGTTWIAFRASRTDGKKPAEGKAAVFNTLDIIKDNFQFFYELLSREHLVNRVYRAILDEQEGFKILPKEPLFSPYELGAGKVVSRSDHTRDLEDVFDTFFSSIAGDQDNSLLIKCFVESKESQHAEKVLARITSEVLEQIEPMQTTTGGQLESEIERAARANRGEKVLLVGNKGSGKSTFVDRFFELTLADSMRRRCVVLKIDLKRYEGDVGGLSSWLDRQLQSQINDKLYGESPPSYDELQGVFHSTYQSWAVGPHKHLHDSDPTAFKIKFGEHLQKIIDDRPHDYCTNQLVNIVKSRKRLPCIIFDNTDQFSSEVQQAVFQYANAIYEQVGVCFLIVPITDQTVWQLSKTGPLQSYEAKSFFLPVPSTKEVLAKRIEFLASEVEKVDASKGSYALPNGIQVALEDLRAFVRSLEEVFINNEFVSRRIGYLSNFDIRRSLQLSKRIMTSPHIGIDDLIKVYLSRGALQVGPDKLSMAIVNGQHSHFRQDQSEFILNLFAIDPSLISTPFLRLRILVLLLDKQRSEHDPLDSFLVCGDIEQYFDVMGVPGQVTRAHLQALLEARLIEPYNPTVSNVIEGQSVSITTSGELHVELALHDIVYFAQMALSTPIRDQDLAALLKEVDQKTDWSRQRKDQEIREKFVKYCAKEDRVFVKIPPGRENYRNQLTLLDEIEARQVTSGEKGKVKWFNVNAGYGFVTLNSTGEDAFLSLTVLEQFGFNRLETGQAIVFKSIPTSRGPQITEISEIDNVEVAGPELPQAPDLRLAKVVFYNPSKGFGFLRPDDGSRDILLPRRILNAVGLSDINEGETLLVESAMEIKGPVATAIAIS</sequence>
<dbReference type="InterPro" id="IPR011129">
    <property type="entry name" value="CSD"/>
</dbReference>
<dbReference type="InterPro" id="IPR027417">
    <property type="entry name" value="P-loop_NTPase"/>
</dbReference>
<dbReference type="PROSITE" id="PS51857">
    <property type="entry name" value="CSD_2"/>
    <property type="match status" value="1"/>
</dbReference>
<accession>A0A1I0PYZ7</accession>
<dbReference type="InterPro" id="IPR002059">
    <property type="entry name" value="CSP_DNA-bd"/>
</dbReference>
<dbReference type="SUPFAM" id="SSF50249">
    <property type="entry name" value="Nucleic acid-binding proteins"/>
    <property type="match status" value="2"/>
</dbReference>
<dbReference type="OrthoDB" id="6627169at2"/>
<proteinExistence type="predicted"/>
<dbReference type="GO" id="GO:0005829">
    <property type="term" value="C:cytosol"/>
    <property type="evidence" value="ECO:0007669"/>
    <property type="project" value="UniProtKB-ARBA"/>
</dbReference>
<evidence type="ECO:0000259" key="1">
    <source>
        <dbReference type="PROSITE" id="PS51857"/>
    </source>
</evidence>
<dbReference type="InterPro" id="IPR050181">
    <property type="entry name" value="Cold_shock_domain"/>
</dbReference>
<dbReference type="Gene3D" id="3.90.1570.30">
    <property type="match status" value="1"/>
</dbReference>